<gene>
    <name evidence="2" type="ORF">K8N75_13145</name>
</gene>
<keyword evidence="3" id="KW-1185">Reference proteome</keyword>
<dbReference type="Proteomes" id="UP000825933">
    <property type="component" value="Unassembled WGS sequence"/>
</dbReference>
<evidence type="ECO:0000256" key="1">
    <source>
        <dbReference type="SAM" id="MobiDB-lite"/>
    </source>
</evidence>
<sequence length="173" mass="19796">MAQSIFKSKEEEHEEPALTPRKVPGGNDDIGDYRKVPLKDCGNDEVWNGQPFIANIYEGTDKKTKQPYYSAAFIIYDHETREALRGNIYLKGMEDDIKLKKGSLGYELVKSIDKVKGFPTKDNVIIMKFSELQGYIYNLNAIKAVIKEQWNDAMTRTWNTIEITELIEAPKEG</sequence>
<evidence type="ECO:0000313" key="2">
    <source>
        <dbReference type="EMBL" id="MBZ2166984.1"/>
    </source>
</evidence>
<name>A0A8T5UTE8_9EURY</name>
<dbReference type="RefSeq" id="WP_223792518.1">
    <property type="nucleotide sequence ID" value="NZ_JAIOUQ010000016.1"/>
</dbReference>
<accession>A0A8T5UTE8</accession>
<dbReference type="EMBL" id="JAIOUQ010000016">
    <property type="protein sequence ID" value="MBZ2166984.1"/>
    <property type="molecule type" value="Genomic_DNA"/>
</dbReference>
<organism evidence="2 3">
    <name type="scientific">Methanobacterium spitsbergense</name>
    <dbReference type="NCBI Taxonomy" id="2874285"/>
    <lineage>
        <taxon>Archaea</taxon>
        <taxon>Methanobacteriati</taxon>
        <taxon>Methanobacteriota</taxon>
        <taxon>Methanomada group</taxon>
        <taxon>Methanobacteria</taxon>
        <taxon>Methanobacteriales</taxon>
        <taxon>Methanobacteriaceae</taxon>
        <taxon>Methanobacterium</taxon>
    </lineage>
</organism>
<proteinExistence type="predicted"/>
<comment type="caution">
    <text evidence="2">The sequence shown here is derived from an EMBL/GenBank/DDBJ whole genome shotgun (WGS) entry which is preliminary data.</text>
</comment>
<protein>
    <submittedName>
        <fullName evidence="2">Uncharacterized protein</fullName>
    </submittedName>
</protein>
<feature type="region of interest" description="Disordered" evidence="1">
    <location>
        <begin position="1"/>
        <end position="29"/>
    </location>
</feature>
<dbReference type="AlphaFoldDB" id="A0A8T5UTE8"/>
<evidence type="ECO:0000313" key="3">
    <source>
        <dbReference type="Proteomes" id="UP000825933"/>
    </source>
</evidence>
<reference evidence="3" key="1">
    <citation type="journal article" date="2022" name="Microbiol. Resour. Announc.">
        <title>Draft Genome Sequence of a Methanogenic Archaeon from West Spitsbergen Permafrost.</title>
        <authorList>
            <person name="Trubitsyn V."/>
            <person name="Rivkina E."/>
            <person name="Shcherbakova V."/>
        </authorList>
    </citation>
    <scope>NUCLEOTIDE SEQUENCE [LARGE SCALE GENOMIC DNA]</scope>
    <source>
        <strain evidence="3">VT</strain>
    </source>
</reference>